<dbReference type="OrthoDB" id="3357002at2759"/>
<dbReference type="Proteomes" id="UP000809789">
    <property type="component" value="Unassembled WGS sequence"/>
</dbReference>
<feature type="transmembrane region" description="Helical" evidence="1">
    <location>
        <begin position="62"/>
        <end position="85"/>
    </location>
</feature>
<comment type="caution">
    <text evidence="2">The sequence shown here is derived from an EMBL/GenBank/DDBJ whole genome shotgun (WGS) entry which is preliminary data.</text>
</comment>
<evidence type="ECO:0000313" key="2">
    <source>
        <dbReference type="EMBL" id="KAG8626084.1"/>
    </source>
</evidence>
<organism evidence="2 3">
    <name type="scientific">Elsinoe batatas</name>
    <dbReference type="NCBI Taxonomy" id="2601811"/>
    <lineage>
        <taxon>Eukaryota</taxon>
        <taxon>Fungi</taxon>
        <taxon>Dikarya</taxon>
        <taxon>Ascomycota</taxon>
        <taxon>Pezizomycotina</taxon>
        <taxon>Dothideomycetes</taxon>
        <taxon>Dothideomycetidae</taxon>
        <taxon>Myriangiales</taxon>
        <taxon>Elsinoaceae</taxon>
        <taxon>Elsinoe</taxon>
    </lineage>
</organism>
<keyword evidence="1" id="KW-0812">Transmembrane</keyword>
<evidence type="ECO:0000313" key="3">
    <source>
        <dbReference type="Proteomes" id="UP000809789"/>
    </source>
</evidence>
<feature type="transmembrane region" description="Helical" evidence="1">
    <location>
        <begin position="219"/>
        <end position="241"/>
    </location>
</feature>
<dbReference type="PANTHER" id="PTHR35184">
    <property type="entry name" value="YALI0C10208P"/>
    <property type="match status" value="1"/>
</dbReference>
<feature type="transmembrane region" description="Helical" evidence="1">
    <location>
        <begin position="256"/>
        <end position="275"/>
    </location>
</feature>
<accession>A0A8K0PHY5</accession>
<keyword evidence="1" id="KW-1133">Transmembrane helix</keyword>
<feature type="transmembrane region" description="Helical" evidence="1">
    <location>
        <begin position="177"/>
        <end position="199"/>
    </location>
</feature>
<feature type="transmembrane region" description="Helical" evidence="1">
    <location>
        <begin position="91"/>
        <end position="112"/>
    </location>
</feature>
<dbReference type="PANTHER" id="PTHR35184:SF1">
    <property type="entry name" value="INTEGRAL MEMBRANE PROTEIN"/>
    <property type="match status" value="1"/>
</dbReference>
<reference evidence="2" key="1">
    <citation type="submission" date="2021-07" db="EMBL/GenBank/DDBJ databases">
        <title>Elsinoe batatas strain:CRI-CJ2 Genome sequencing and assembly.</title>
        <authorList>
            <person name="Huang L."/>
        </authorList>
    </citation>
    <scope>NUCLEOTIDE SEQUENCE</scope>
    <source>
        <strain evidence="2">CRI-CJ2</strain>
    </source>
</reference>
<dbReference type="Pfam" id="PF11309">
    <property type="entry name" value="DUF3112"/>
    <property type="match status" value="1"/>
</dbReference>
<name>A0A8K0PHY5_9PEZI</name>
<dbReference type="InterPro" id="IPR021460">
    <property type="entry name" value="DUF3112"/>
</dbReference>
<feature type="transmembrane region" description="Helical" evidence="1">
    <location>
        <begin position="133"/>
        <end position="157"/>
    </location>
</feature>
<feature type="transmembrane region" description="Helical" evidence="1">
    <location>
        <begin position="31"/>
        <end position="50"/>
    </location>
</feature>
<gene>
    <name evidence="2" type="ORF">KVT40_006485</name>
</gene>
<keyword evidence="1" id="KW-0472">Membrane</keyword>
<keyword evidence="3" id="KW-1185">Reference proteome</keyword>
<dbReference type="EMBL" id="JAESVG020000007">
    <property type="protein sequence ID" value="KAG8626084.1"/>
    <property type="molecule type" value="Genomic_DNA"/>
</dbReference>
<proteinExistence type="predicted"/>
<evidence type="ECO:0000256" key="1">
    <source>
        <dbReference type="SAM" id="Phobius"/>
    </source>
</evidence>
<protein>
    <submittedName>
        <fullName evidence="2">Uncharacterized protein</fullName>
    </submittedName>
</protein>
<dbReference type="AlphaFoldDB" id="A0A8K0PHY5"/>
<sequence>MSSTMSVKQGPPYAPPSSAGLGLTPTVPVDVPVSAVLLTIYLCFAVWNIKTFFTNKKKGHKFLISWFLGVFSMMRVATCALRIAWAVHPHNIRLIIAAQIFTNAGILIVYLININFGQRLLRSLHPGIGWHAALHWGPLAVYVTVGLTFIMVIVTIILKFYTLDDYTLLVCADCQKVATVVLFAASVLSLVMLAAIVLLPRSRSGEQPFGTGSVQAKIVILAVSASLATLIAGFKCGVNFMPPRPVNDAPWYDLKPTYYCLLFVTEIMILALFAVTRIDERFYVPNGSSKVKSYASKIEG</sequence>